<dbReference type="InterPro" id="IPR014031">
    <property type="entry name" value="Ketoacyl_synth_C"/>
</dbReference>
<dbReference type="Pfam" id="PF00109">
    <property type="entry name" value="ketoacyl-synt"/>
    <property type="match status" value="1"/>
</dbReference>
<evidence type="ECO:0000256" key="7">
    <source>
        <dbReference type="ARBA" id="ARBA00022832"/>
    </source>
</evidence>
<dbReference type="GO" id="GO:0005829">
    <property type="term" value="C:cytosol"/>
    <property type="evidence" value="ECO:0007669"/>
    <property type="project" value="TreeGrafter"/>
</dbReference>
<proteinExistence type="inferred from homology"/>
<evidence type="ECO:0000256" key="9">
    <source>
        <dbReference type="ARBA" id="ARBA00023160"/>
    </source>
</evidence>
<organism evidence="15 19">
    <name type="scientific">Candidatus Infernicultor aquiphilus</name>
    <dbReference type="NCBI Taxonomy" id="1805029"/>
    <lineage>
        <taxon>Bacteria</taxon>
        <taxon>Pseudomonadati</taxon>
        <taxon>Atribacterota</taxon>
        <taxon>Candidatus Phoenicimicrobiia</taxon>
        <taxon>Candidatus Pheonicimicrobiales</taxon>
        <taxon>Candidatus Phoenicimicrobiaceae</taxon>
        <taxon>Candidatus Infernicultor</taxon>
    </lineage>
</organism>
<dbReference type="PIRSF" id="PIRSF000447">
    <property type="entry name" value="KAS_II"/>
    <property type="match status" value="1"/>
</dbReference>
<evidence type="ECO:0000259" key="14">
    <source>
        <dbReference type="PROSITE" id="PS52004"/>
    </source>
</evidence>
<dbReference type="Pfam" id="PF02801">
    <property type="entry name" value="Ketoacyl-synt_C"/>
    <property type="match status" value="1"/>
</dbReference>
<evidence type="ECO:0000313" key="20">
    <source>
        <dbReference type="Proteomes" id="UP000228560"/>
    </source>
</evidence>
<name>A0A1J5GU21_9BACT</name>
<evidence type="ECO:0000256" key="1">
    <source>
        <dbReference type="ARBA" id="ARBA00005194"/>
    </source>
</evidence>
<sequence>MNRVVITGLGLVTPIGIGKEEFWQSLIQGKSGITKISYFDTSEYPTKIAGEIKNFDPTGYISQKEVNRMDKSTQFSIVATRLALEDSKLKITEENPYLIGVIIGSGIGGIETFEEQHKILLEKGPKRVSPFFIPMMISSISAGEIAIKIGAKGPNGVITTACASATHALGIAFKLLQQGNAQVIISGGTEAAITPMSLAGFCKMRALSTQNDHPNYSSKPFDKERDGFVIAEGSGILVLETLQHAKERNANIYAEILGIGMTADAYHITAPAPDAEGAAKAMEIALADAKIEPSQIDYINAHGTSTPLNDKLETLAIKKVFGNHAYNLKISSNKSMIGHLLGASGGVEAIATALTIKEDIIPPTINYNSPDPECDLDYVPNKSERKIVNYAISNSFGFGGHNGVIVLGKYKNNMP</sequence>
<dbReference type="InterPro" id="IPR018201">
    <property type="entry name" value="Ketoacyl_synth_AS"/>
</dbReference>
<dbReference type="SMART" id="SM00825">
    <property type="entry name" value="PKS_KS"/>
    <property type="match status" value="1"/>
</dbReference>
<evidence type="ECO:0000256" key="6">
    <source>
        <dbReference type="ARBA" id="ARBA00022679"/>
    </source>
</evidence>
<dbReference type="AlphaFoldDB" id="A0A1J5GU21"/>
<evidence type="ECO:0000256" key="4">
    <source>
        <dbReference type="ARBA" id="ARBA00014657"/>
    </source>
</evidence>
<dbReference type="GO" id="GO:0004315">
    <property type="term" value="F:3-oxoacyl-[acyl-carrier-protein] synthase activity"/>
    <property type="evidence" value="ECO:0007669"/>
    <property type="project" value="UniProtKB-UniRule"/>
</dbReference>
<dbReference type="InterPro" id="IPR020841">
    <property type="entry name" value="PKS_Beta-ketoAc_synthase_dom"/>
</dbReference>
<dbReference type="EMBL" id="PFKO01000057">
    <property type="protein sequence ID" value="PIY33587.1"/>
    <property type="molecule type" value="Genomic_DNA"/>
</dbReference>
<keyword evidence="9 11" id="KW-0275">Fatty acid biosynthesis</keyword>
<evidence type="ECO:0000256" key="5">
    <source>
        <dbReference type="ARBA" id="ARBA00022516"/>
    </source>
</evidence>
<evidence type="ECO:0000313" key="17">
    <source>
        <dbReference type="EMBL" id="PIY33587.1"/>
    </source>
</evidence>
<reference evidence="15 19" key="1">
    <citation type="journal article" date="2016" name="Environ. Microbiol.">
        <title>Genomic resolution of a cold subsurface aquifer community provides metabolic insights for novel microbes adapted to high CO concentrations.</title>
        <authorList>
            <person name="Probst A.J."/>
            <person name="Castelle C.J."/>
            <person name="Singh A."/>
            <person name="Brown C.T."/>
            <person name="Anantharaman K."/>
            <person name="Sharon I."/>
            <person name="Hug L.A."/>
            <person name="Burstein D."/>
            <person name="Emerson J.B."/>
            <person name="Thomas B.C."/>
            <person name="Banfield J.F."/>
        </authorList>
    </citation>
    <scope>NUCLEOTIDE SEQUENCE [LARGE SCALE GENOMIC DNA]</scope>
    <source>
        <strain evidence="15">CG2_30_33_13</strain>
    </source>
</reference>
<evidence type="ECO:0000313" key="16">
    <source>
        <dbReference type="EMBL" id="PIX34756.1"/>
    </source>
</evidence>
<dbReference type="EMBL" id="PFTV01000200">
    <property type="protein sequence ID" value="PJB55564.1"/>
    <property type="molecule type" value="Genomic_DNA"/>
</dbReference>
<evidence type="ECO:0000313" key="18">
    <source>
        <dbReference type="EMBL" id="PJB55564.1"/>
    </source>
</evidence>
<dbReference type="Proteomes" id="UP000228560">
    <property type="component" value="Unassembled WGS sequence"/>
</dbReference>
<evidence type="ECO:0000256" key="11">
    <source>
        <dbReference type="PIRNR" id="PIRNR000447"/>
    </source>
</evidence>
<evidence type="ECO:0000256" key="3">
    <source>
        <dbReference type="ARBA" id="ARBA00012356"/>
    </source>
</evidence>
<dbReference type="Proteomes" id="UP000230646">
    <property type="component" value="Unassembled WGS sequence"/>
</dbReference>
<evidence type="ECO:0000313" key="21">
    <source>
        <dbReference type="Proteomes" id="UP000230646"/>
    </source>
</evidence>
<comment type="pathway">
    <text evidence="1 11">Lipid metabolism; fatty acid biosynthesis.</text>
</comment>
<dbReference type="InterPro" id="IPR014030">
    <property type="entry name" value="Ketoacyl_synth_N"/>
</dbReference>
<dbReference type="EC" id="2.3.1.179" evidence="3 11"/>
<dbReference type="PROSITE" id="PS52004">
    <property type="entry name" value="KS3_2"/>
    <property type="match status" value="1"/>
</dbReference>
<accession>A0A2M7PTI3</accession>
<dbReference type="CDD" id="cd00834">
    <property type="entry name" value="KAS_I_II"/>
    <property type="match status" value="1"/>
</dbReference>
<evidence type="ECO:0000256" key="2">
    <source>
        <dbReference type="ARBA" id="ARBA00008467"/>
    </source>
</evidence>
<dbReference type="Proteomes" id="UP000182763">
    <property type="component" value="Unassembled WGS sequence"/>
</dbReference>
<reference evidence="16" key="3">
    <citation type="submission" date="2017-09" db="EMBL/GenBank/DDBJ databases">
        <title>Depth-based differentiation of microbial function through sediment-hosted aquifers and enrichment of novel symbionts in the deep terrestrial subsurface.</title>
        <authorList>
            <person name="Probst A.J."/>
            <person name="Ladd B."/>
            <person name="Jarett J.K."/>
            <person name="Geller-Mcgrath D.E."/>
            <person name="Sieber C.M.K."/>
            <person name="Emerson J.B."/>
            <person name="Anantharaman K."/>
            <person name="Thomas B.C."/>
            <person name="Malmstrom R."/>
            <person name="Stieglmeier M."/>
            <person name="Klingl A."/>
            <person name="Woyke T."/>
            <person name="Ryan C.M."/>
            <person name="Banfield J.F."/>
        </authorList>
    </citation>
    <scope>NUCLEOTIDE SEQUENCE</scope>
    <source>
        <strain evidence="16">CG_4_8_14_3_um_filter_34_18</strain>
    </source>
</reference>
<protein>
    <recommendedName>
        <fullName evidence="4 11">3-oxoacyl-[acyl-carrier-protein] synthase 2</fullName>
        <ecNumber evidence="3 11">2.3.1.179</ecNumber>
    </recommendedName>
</protein>
<keyword evidence="5 11" id="KW-0444">Lipid biosynthesis</keyword>
<dbReference type="STRING" id="1805029.AUK42_04205"/>
<dbReference type="PROSITE" id="PS00606">
    <property type="entry name" value="KS3_1"/>
    <property type="match status" value="1"/>
</dbReference>
<dbReference type="Gene3D" id="3.40.47.10">
    <property type="match status" value="1"/>
</dbReference>
<dbReference type="PANTHER" id="PTHR11712:SF336">
    <property type="entry name" value="3-OXOACYL-[ACYL-CARRIER-PROTEIN] SYNTHASE, MITOCHONDRIAL"/>
    <property type="match status" value="1"/>
</dbReference>
<dbReference type="NCBIfam" id="NF004970">
    <property type="entry name" value="PRK06333.1"/>
    <property type="match status" value="1"/>
</dbReference>
<dbReference type="NCBIfam" id="NF005589">
    <property type="entry name" value="PRK07314.1"/>
    <property type="match status" value="1"/>
</dbReference>
<dbReference type="EMBL" id="PFIP01000051">
    <property type="protein sequence ID" value="PIX34756.1"/>
    <property type="molecule type" value="Genomic_DNA"/>
</dbReference>
<comment type="catalytic activity">
    <reaction evidence="11">
        <text>a fatty acyl-[ACP] + malonyl-[ACP] + H(+) = a 3-oxoacyl-[ACP] + holo-[ACP] + CO2</text>
        <dbReference type="Rhea" id="RHEA:22836"/>
        <dbReference type="Rhea" id="RHEA-COMP:9623"/>
        <dbReference type="Rhea" id="RHEA-COMP:9685"/>
        <dbReference type="Rhea" id="RHEA-COMP:9916"/>
        <dbReference type="Rhea" id="RHEA-COMP:14125"/>
        <dbReference type="ChEBI" id="CHEBI:15378"/>
        <dbReference type="ChEBI" id="CHEBI:16526"/>
        <dbReference type="ChEBI" id="CHEBI:64479"/>
        <dbReference type="ChEBI" id="CHEBI:78449"/>
        <dbReference type="ChEBI" id="CHEBI:78776"/>
        <dbReference type="ChEBI" id="CHEBI:138651"/>
    </reaction>
</comment>
<reference evidence="20 21" key="2">
    <citation type="submission" date="2017-09" db="EMBL/GenBank/DDBJ databases">
        <title>Depth-based differentiation of microbial function through sediment-hosted aquifers and enrichment of novel symbionts in the deep terrestrial subsurface.</title>
        <authorList>
            <person name="Probst A.J."/>
            <person name="Ladd B."/>
            <person name="Jarett J.K."/>
            <person name="Geller-Mcgrath D.E."/>
            <person name="Sieber C.M."/>
            <person name="Emerson J.B."/>
            <person name="Anantharaman K."/>
            <person name="Thomas B.C."/>
            <person name="Malmstrom R."/>
            <person name="Stieglmeier M."/>
            <person name="Klingl A."/>
            <person name="Woyke T."/>
            <person name="Ryan C.M."/>
            <person name="Banfield J.F."/>
        </authorList>
    </citation>
    <scope>NUCLEOTIDE SEQUENCE [LARGE SCALE GENOMIC DNA]</scope>
    <source>
        <strain evidence="17">CG_4_10_14_3_um_filter_34_13</strain>
        <strain evidence="18">CG_4_9_14_3_um_filter_33_16</strain>
    </source>
</reference>
<comment type="function">
    <text evidence="11">Involved in the type II fatty acid elongation cycle. Catalyzes the elongation of a wide range of acyl-ACP by the addition of two carbons from malonyl-ACP to an acyl acceptor. Can efficiently catalyze the conversion of palmitoleoyl-ACP (cis-hexadec-9-enoyl-ACP) to cis-vaccenoyl-ACP (cis-octadec-11-enoyl-ACP), an essential step in the thermal regulation of fatty acid composition.</text>
</comment>
<evidence type="ECO:0000313" key="15">
    <source>
        <dbReference type="EMBL" id="OIP70496.1"/>
    </source>
</evidence>
<dbReference type="SUPFAM" id="SSF53901">
    <property type="entry name" value="Thiolase-like"/>
    <property type="match status" value="2"/>
</dbReference>
<dbReference type="EMBL" id="MNYY01000084">
    <property type="protein sequence ID" value="OIP70496.1"/>
    <property type="molecule type" value="Genomic_DNA"/>
</dbReference>
<dbReference type="PANTHER" id="PTHR11712">
    <property type="entry name" value="POLYKETIDE SYNTHASE-RELATED"/>
    <property type="match status" value="1"/>
</dbReference>
<keyword evidence="6 11" id="KW-0808">Transferase</keyword>
<accession>A0A2M8C924</accession>
<dbReference type="RefSeq" id="WP_406606851.1">
    <property type="nucleotide sequence ID" value="NZ_PFKO01000057.1"/>
</dbReference>
<evidence type="ECO:0000256" key="8">
    <source>
        <dbReference type="ARBA" id="ARBA00023098"/>
    </source>
</evidence>
<comment type="caution">
    <text evidence="15">The sequence shown here is derived from an EMBL/GenBank/DDBJ whole genome shotgun (WGS) entry which is preliminary data.</text>
</comment>
<evidence type="ECO:0000256" key="12">
    <source>
        <dbReference type="PIRSR" id="PIRSR000447-1"/>
    </source>
</evidence>
<comment type="catalytic activity">
    <reaction evidence="11">
        <text>(9Z)-hexadecenoyl-[ACP] + malonyl-[ACP] + H(+) = 3-oxo-(11Z)-octadecenoyl-[ACP] + holo-[ACP] + CO2</text>
        <dbReference type="Rhea" id="RHEA:55040"/>
        <dbReference type="Rhea" id="RHEA-COMP:9623"/>
        <dbReference type="Rhea" id="RHEA-COMP:9685"/>
        <dbReference type="Rhea" id="RHEA-COMP:10800"/>
        <dbReference type="Rhea" id="RHEA-COMP:14074"/>
        <dbReference type="ChEBI" id="CHEBI:15378"/>
        <dbReference type="ChEBI" id="CHEBI:16526"/>
        <dbReference type="ChEBI" id="CHEBI:64479"/>
        <dbReference type="ChEBI" id="CHEBI:78449"/>
        <dbReference type="ChEBI" id="CHEBI:83989"/>
        <dbReference type="ChEBI" id="CHEBI:138538"/>
        <dbReference type="EC" id="2.3.1.179"/>
    </reaction>
</comment>
<keyword evidence="10 11" id="KW-0012">Acyltransferase</keyword>
<evidence type="ECO:0000313" key="19">
    <source>
        <dbReference type="Proteomes" id="UP000182763"/>
    </source>
</evidence>
<keyword evidence="7" id="KW-0276">Fatty acid metabolism</keyword>
<dbReference type="InterPro" id="IPR017568">
    <property type="entry name" value="3-oxoacyl-ACP_synth-2"/>
</dbReference>
<dbReference type="NCBIfam" id="TIGR03150">
    <property type="entry name" value="fabF"/>
    <property type="match status" value="1"/>
</dbReference>
<dbReference type="GO" id="GO:0006633">
    <property type="term" value="P:fatty acid biosynthetic process"/>
    <property type="evidence" value="ECO:0007669"/>
    <property type="project" value="UniProtKB-UniRule"/>
</dbReference>
<dbReference type="InterPro" id="IPR016039">
    <property type="entry name" value="Thiolase-like"/>
</dbReference>
<evidence type="ECO:0000256" key="13">
    <source>
        <dbReference type="RuleBase" id="RU003694"/>
    </source>
</evidence>
<comment type="similarity">
    <text evidence="2 11 13">Belongs to the thiolase-like superfamily. Beta-ketoacyl-ACP synthases family.</text>
</comment>
<keyword evidence="8" id="KW-0443">Lipid metabolism</keyword>
<dbReference type="Proteomes" id="UP000231493">
    <property type="component" value="Unassembled WGS sequence"/>
</dbReference>
<accession>A0A2M7K9E4</accession>
<feature type="active site" description="For beta-ketoacyl synthase activity" evidence="12">
    <location>
        <position position="162"/>
    </location>
</feature>
<evidence type="ECO:0000256" key="10">
    <source>
        <dbReference type="ARBA" id="ARBA00023315"/>
    </source>
</evidence>
<feature type="domain" description="Ketosynthase family 3 (KS3)" evidence="14">
    <location>
        <begin position="1"/>
        <end position="409"/>
    </location>
</feature>
<dbReference type="InterPro" id="IPR000794">
    <property type="entry name" value="Beta-ketoacyl_synthase"/>
</dbReference>
<accession>A0A1J5GU21</accession>
<dbReference type="UniPathway" id="UPA00094"/>
<dbReference type="FunFam" id="3.40.47.10:FF:000009">
    <property type="entry name" value="3-oxoacyl-[acyl-carrier-protein] synthase 2"/>
    <property type="match status" value="1"/>
</dbReference>
<gene>
    <name evidence="16" type="primary">fabF</name>
    <name evidence="15" type="ORF">AUK42_04205</name>
    <name evidence="18" type="ORF">CO097_07845</name>
    <name evidence="17" type="ORF">COZ07_01570</name>
    <name evidence="16" type="ORF">COZ58_02940</name>
</gene>